<organism evidence="2 3">
    <name type="scientific">Aureimonas phyllosphaerae</name>
    <dbReference type="NCBI Taxonomy" id="1166078"/>
    <lineage>
        <taxon>Bacteria</taxon>
        <taxon>Pseudomonadati</taxon>
        <taxon>Pseudomonadota</taxon>
        <taxon>Alphaproteobacteria</taxon>
        <taxon>Hyphomicrobiales</taxon>
        <taxon>Aurantimonadaceae</taxon>
        <taxon>Aureimonas</taxon>
    </lineage>
</organism>
<protein>
    <recommendedName>
        <fullName evidence="4">DUF1440 domain-containing protein</fullName>
    </recommendedName>
</protein>
<dbReference type="RefSeq" id="WP_090966445.1">
    <property type="nucleotide sequence ID" value="NZ_FOOA01000029.1"/>
</dbReference>
<keyword evidence="1" id="KW-0812">Transmembrane</keyword>
<gene>
    <name evidence="2" type="ORF">GGR05_004305</name>
</gene>
<dbReference type="EMBL" id="JACIDO010000018">
    <property type="protein sequence ID" value="MBB3938134.1"/>
    <property type="molecule type" value="Genomic_DNA"/>
</dbReference>
<evidence type="ECO:0008006" key="4">
    <source>
        <dbReference type="Google" id="ProtNLM"/>
    </source>
</evidence>
<keyword evidence="1" id="KW-0472">Membrane</keyword>
<proteinExistence type="predicted"/>
<dbReference type="OrthoDB" id="7584647at2"/>
<keyword evidence="1" id="KW-1133">Transmembrane helix</keyword>
<evidence type="ECO:0000313" key="3">
    <source>
        <dbReference type="Proteomes" id="UP000531216"/>
    </source>
</evidence>
<name>A0A7W6BU93_9HYPH</name>
<sequence length="153" mass="15737">MNGLRLLGAVAGGMTAGICITALLVAGERKSGRPSELADLERAAEARLGLRVRDHGALPGPGEQAVIQGGHLLLSVAAGATYAAVTDEDSGVLSSGILFGLSFYAAMHWIVGPLLGVKKPEWQADPATIGMHTANHLLFGLATAAGARLFSRR</sequence>
<evidence type="ECO:0000256" key="1">
    <source>
        <dbReference type="SAM" id="Phobius"/>
    </source>
</evidence>
<feature type="transmembrane region" description="Helical" evidence="1">
    <location>
        <begin position="129"/>
        <end position="150"/>
    </location>
</feature>
<evidence type="ECO:0000313" key="2">
    <source>
        <dbReference type="EMBL" id="MBB3938134.1"/>
    </source>
</evidence>
<dbReference type="Proteomes" id="UP000531216">
    <property type="component" value="Unassembled WGS sequence"/>
</dbReference>
<reference evidence="2 3" key="1">
    <citation type="submission" date="2020-08" db="EMBL/GenBank/DDBJ databases">
        <title>Genomic Encyclopedia of Type Strains, Phase IV (KMG-IV): sequencing the most valuable type-strain genomes for metagenomic binning, comparative biology and taxonomic classification.</title>
        <authorList>
            <person name="Goeker M."/>
        </authorList>
    </citation>
    <scope>NUCLEOTIDE SEQUENCE [LARGE SCALE GENOMIC DNA]</scope>
    <source>
        <strain evidence="2 3">DSM 25024</strain>
    </source>
</reference>
<accession>A0A7W6BU93</accession>
<comment type="caution">
    <text evidence="2">The sequence shown here is derived from an EMBL/GenBank/DDBJ whole genome shotgun (WGS) entry which is preliminary data.</text>
</comment>
<dbReference type="AlphaFoldDB" id="A0A7W6BU93"/>
<feature type="transmembrane region" description="Helical" evidence="1">
    <location>
        <begin position="6"/>
        <end position="26"/>
    </location>
</feature>
<keyword evidence="3" id="KW-1185">Reference proteome</keyword>
<feature type="transmembrane region" description="Helical" evidence="1">
    <location>
        <begin position="97"/>
        <end position="117"/>
    </location>
</feature>